<dbReference type="AlphaFoldDB" id="A0A3Q9G2J9"/>
<name>A0A3Q9G2J9_STRLT</name>
<dbReference type="OrthoDB" id="4263012at2"/>
<dbReference type="EMBL" id="CP034587">
    <property type="protein sequence ID" value="AZQ74490.1"/>
    <property type="molecule type" value="Genomic_DNA"/>
</dbReference>
<protein>
    <submittedName>
        <fullName evidence="1">Uncharacterized protein</fullName>
    </submittedName>
</protein>
<proteinExistence type="predicted"/>
<gene>
    <name evidence="1" type="ORF">EKH77_27690</name>
</gene>
<dbReference type="Proteomes" id="UP000267900">
    <property type="component" value="Chromosome"/>
</dbReference>
<organism evidence="1 2">
    <name type="scientific">Streptomyces luteoverticillatus</name>
    <name type="common">Streptoverticillium luteoverticillatus</name>
    <dbReference type="NCBI Taxonomy" id="66425"/>
    <lineage>
        <taxon>Bacteria</taxon>
        <taxon>Bacillati</taxon>
        <taxon>Actinomycetota</taxon>
        <taxon>Actinomycetes</taxon>
        <taxon>Kitasatosporales</taxon>
        <taxon>Streptomycetaceae</taxon>
        <taxon>Streptomyces</taxon>
    </lineage>
</organism>
<evidence type="ECO:0000313" key="2">
    <source>
        <dbReference type="Proteomes" id="UP000267900"/>
    </source>
</evidence>
<reference evidence="1 2" key="1">
    <citation type="submission" date="2018-12" db="EMBL/GenBank/DDBJ databases">
        <title>The whole draft genome of Streptomyce luteoverticillatus CGMCC 15060.</title>
        <authorList>
            <person name="Feng Z."/>
            <person name="Chen G."/>
            <person name="Zhang J."/>
            <person name="Zhu H."/>
            <person name="Yu X."/>
            <person name="Zhang W."/>
            <person name="Zhang X."/>
        </authorList>
    </citation>
    <scope>NUCLEOTIDE SEQUENCE [LARGE SCALE GENOMIC DNA]</scope>
    <source>
        <strain evidence="1 2">CGMCC 15060</strain>
    </source>
</reference>
<keyword evidence="2" id="KW-1185">Reference proteome</keyword>
<evidence type="ECO:0000313" key="1">
    <source>
        <dbReference type="EMBL" id="AZQ74490.1"/>
    </source>
</evidence>
<accession>A0A3Q9G2J9</accession>
<sequence>MSDTGGESDVDADPLRRIAAAIERERDPSTRTCLTCGGPALVVVREESAGNSPPVISARKACANQGCERP</sequence>
<dbReference type="RefSeq" id="WP_126916992.1">
    <property type="nucleotide sequence ID" value="NZ_CP034587.1"/>
</dbReference>